<name>A0A7S1L5Q3_ALECA</name>
<protein>
    <submittedName>
        <fullName evidence="2">Uncharacterized protein</fullName>
    </submittedName>
</protein>
<feature type="region of interest" description="Disordered" evidence="1">
    <location>
        <begin position="89"/>
        <end position="158"/>
    </location>
</feature>
<organism evidence="2">
    <name type="scientific">Alexandrium catenella</name>
    <name type="common">Red tide dinoflagellate</name>
    <name type="synonym">Gonyaulax catenella</name>
    <dbReference type="NCBI Taxonomy" id="2925"/>
    <lineage>
        <taxon>Eukaryota</taxon>
        <taxon>Sar</taxon>
        <taxon>Alveolata</taxon>
        <taxon>Dinophyceae</taxon>
        <taxon>Gonyaulacales</taxon>
        <taxon>Pyrocystaceae</taxon>
        <taxon>Alexandrium</taxon>
    </lineage>
</organism>
<gene>
    <name evidence="2" type="ORF">ACAT0790_LOCUS4707</name>
</gene>
<feature type="compositionally biased region" description="Basic and acidic residues" evidence="1">
    <location>
        <begin position="89"/>
        <end position="114"/>
    </location>
</feature>
<evidence type="ECO:0000256" key="1">
    <source>
        <dbReference type="SAM" id="MobiDB-lite"/>
    </source>
</evidence>
<sequence>MTSAAPGKRPAAGEAAERPAKQRRSEKKLLRLRAAVQESEEGLQERSKGGLPCAREELRALRARDRLLQAEQGARAREMAREDARVLAEKAERERAAQVESRRRAKAEKQEQKRAASAAARAKQATGKQASASSGSSSSDSDAPLVPPASAEPQAAAG</sequence>
<dbReference type="AlphaFoldDB" id="A0A7S1L5Q3"/>
<feature type="compositionally biased region" description="Low complexity" evidence="1">
    <location>
        <begin position="115"/>
        <end position="151"/>
    </location>
</feature>
<feature type="compositionally biased region" description="Low complexity" evidence="1">
    <location>
        <begin position="1"/>
        <end position="14"/>
    </location>
</feature>
<proteinExistence type="predicted"/>
<accession>A0A7S1L5Q3</accession>
<reference evidence="2" key="1">
    <citation type="submission" date="2021-01" db="EMBL/GenBank/DDBJ databases">
        <authorList>
            <person name="Corre E."/>
            <person name="Pelletier E."/>
            <person name="Niang G."/>
            <person name="Scheremetjew M."/>
            <person name="Finn R."/>
            <person name="Kale V."/>
            <person name="Holt S."/>
            <person name="Cochrane G."/>
            <person name="Meng A."/>
            <person name="Brown T."/>
            <person name="Cohen L."/>
        </authorList>
    </citation>
    <scope>NUCLEOTIDE SEQUENCE</scope>
    <source>
        <strain evidence="2">OF101</strain>
    </source>
</reference>
<evidence type="ECO:0000313" key="2">
    <source>
        <dbReference type="EMBL" id="CAD9095217.1"/>
    </source>
</evidence>
<dbReference type="EMBL" id="HBGE01007830">
    <property type="protein sequence ID" value="CAD9095217.1"/>
    <property type="molecule type" value="Transcribed_RNA"/>
</dbReference>
<feature type="region of interest" description="Disordered" evidence="1">
    <location>
        <begin position="1"/>
        <end position="26"/>
    </location>
</feature>